<feature type="domain" description="Aminoglycoside phosphotransferase" evidence="1">
    <location>
        <begin position="29"/>
        <end position="227"/>
    </location>
</feature>
<reference evidence="3" key="1">
    <citation type="journal article" date="2020" name="Int. J. Syst. Evol. Microbiol.">
        <title>Alteromonas alba sp. nov., a marine bacterium isolated from the seawater of the West Pacific Ocean.</title>
        <authorList>
            <person name="Sun C."/>
            <person name="Wu Y.-H."/>
            <person name="Xamxidin M."/>
            <person name="Cheng H."/>
            <person name="Xu X.-W."/>
        </authorList>
    </citation>
    <scope>NUCLEOTIDE SEQUENCE [LARGE SCALE GENOMIC DNA]</scope>
    <source>
        <strain evidence="3">190</strain>
    </source>
</reference>
<evidence type="ECO:0000259" key="1">
    <source>
        <dbReference type="Pfam" id="PF01636"/>
    </source>
</evidence>
<organism evidence="2 3">
    <name type="scientific">Alteromonas alba</name>
    <dbReference type="NCBI Taxonomy" id="2079529"/>
    <lineage>
        <taxon>Bacteria</taxon>
        <taxon>Pseudomonadati</taxon>
        <taxon>Pseudomonadota</taxon>
        <taxon>Gammaproteobacteria</taxon>
        <taxon>Alteromonadales</taxon>
        <taxon>Alteromonadaceae</taxon>
        <taxon>Alteromonas/Salinimonas group</taxon>
        <taxon>Alteromonas</taxon>
    </lineage>
</organism>
<accession>A0A2S9VBE4</accession>
<gene>
    <name evidence="2" type="ORF">C6Y40_10180</name>
</gene>
<dbReference type="OrthoDB" id="179763at2"/>
<dbReference type="Pfam" id="PF01636">
    <property type="entry name" value="APH"/>
    <property type="match status" value="1"/>
</dbReference>
<sequence length="264" mass="29113">METGMVRKVSDKQLSDFIAGACGASQLTFEPVRQGLANSVFRASSGGQSWAVKLLGPATFSAVNYTVVAKLQQQLAVCGLAPVVTAYDPALRVWIEEWVDTPEQPSLDIERLAHSLANIHQSDINAPTLALLPCWQHYLEQLPTKTARSYSAQRDKLVPVISQFSHYQDFCFCHNDLSFAHLVGASRNKVVDWEYAATGNRYFDIAACVLINELDGEQQQQLCDEYAQQAGKSADLVERSVAAFLPVVDFTNRLWTAAAERNSG</sequence>
<name>A0A2S9VBE4_9ALTE</name>
<protein>
    <recommendedName>
        <fullName evidence="1">Aminoglycoside phosphotransferase domain-containing protein</fullName>
    </recommendedName>
</protein>
<evidence type="ECO:0000313" key="3">
    <source>
        <dbReference type="Proteomes" id="UP000238949"/>
    </source>
</evidence>
<dbReference type="AlphaFoldDB" id="A0A2S9VBE4"/>
<dbReference type="SUPFAM" id="SSF56112">
    <property type="entry name" value="Protein kinase-like (PK-like)"/>
    <property type="match status" value="1"/>
</dbReference>
<proteinExistence type="predicted"/>
<comment type="caution">
    <text evidence="2">The sequence shown here is derived from an EMBL/GenBank/DDBJ whole genome shotgun (WGS) entry which is preliminary data.</text>
</comment>
<dbReference type="Gene3D" id="3.90.1200.10">
    <property type="match status" value="1"/>
</dbReference>
<dbReference type="InterPro" id="IPR002575">
    <property type="entry name" value="Aminoglycoside_PTrfase"/>
</dbReference>
<evidence type="ECO:0000313" key="2">
    <source>
        <dbReference type="EMBL" id="PRO73762.1"/>
    </source>
</evidence>
<keyword evidence="3" id="KW-1185">Reference proteome</keyword>
<dbReference type="InterPro" id="IPR011009">
    <property type="entry name" value="Kinase-like_dom_sf"/>
</dbReference>
<dbReference type="EMBL" id="PVNP01000089">
    <property type="protein sequence ID" value="PRO73762.1"/>
    <property type="molecule type" value="Genomic_DNA"/>
</dbReference>
<dbReference type="Proteomes" id="UP000238949">
    <property type="component" value="Unassembled WGS sequence"/>
</dbReference>
<dbReference type="Gene3D" id="3.30.200.20">
    <property type="entry name" value="Phosphorylase Kinase, domain 1"/>
    <property type="match status" value="1"/>
</dbReference>